<dbReference type="InterPro" id="IPR035965">
    <property type="entry name" value="PAS-like_dom_sf"/>
</dbReference>
<dbReference type="SMART" id="SM00267">
    <property type="entry name" value="GGDEF"/>
    <property type="match status" value="1"/>
</dbReference>
<dbReference type="NCBIfam" id="TIGR00229">
    <property type="entry name" value="sensory_box"/>
    <property type="match status" value="1"/>
</dbReference>
<gene>
    <name evidence="4" type="primary">yegE</name>
    <name evidence="4" type="ORF">CZ809_02319</name>
</gene>
<dbReference type="CDD" id="cd01949">
    <property type="entry name" value="GGDEF"/>
    <property type="match status" value="1"/>
</dbReference>
<dbReference type="Gene3D" id="3.30.70.270">
    <property type="match status" value="1"/>
</dbReference>
<keyword evidence="1" id="KW-1133">Transmembrane helix</keyword>
<accession>A0A1T5I1J5</accession>
<name>A0A1T5I1J5_9GAMM</name>
<dbReference type="InterPro" id="IPR000160">
    <property type="entry name" value="GGDEF_dom"/>
</dbReference>
<dbReference type="InterPro" id="IPR000014">
    <property type="entry name" value="PAS"/>
</dbReference>
<dbReference type="NCBIfam" id="TIGR00254">
    <property type="entry name" value="GGDEF"/>
    <property type="match status" value="1"/>
</dbReference>
<dbReference type="PANTHER" id="PTHR46663">
    <property type="entry name" value="DIGUANYLATE CYCLASE DGCT-RELATED"/>
    <property type="match status" value="1"/>
</dbReference>
<evidence type="ECO:0000256" key="1">
    <source>
        <dbReference type="SAM" id="Phobius"/>
    </source>
</evidence>
<keyword evidence="4" id="KW-0548">Nucleotidyltransferase</keyword>
<protein>
    <submittedName>
        <fullName evidence="4">Putative diguanylate cyclase YegE</fullName>
        <ecNumber evidence="4">2.7.7.65</ecNumber>
    </submittedName>
</protein>
<evidence type="ECO:0000313" key="4">
    <source>
        <dbReference type="EMBL" id="SKC32795.1"/>
    </source>
</evidence>
<dbReference type="InterPro" id="IPR013767">
    <property type="entry name" value="PAS_fold"/>
</dbReference>
<dbReference type="Gene3D" id="3.30.450.20">
    <property type="entry name" value="PAS domain"/>
    <property type="match status" value="1"/>
</dbReference>
<dbReference type="OrthoDB" id="9812260at2"/>
<dbReference type="SUPFAM" id="SSF55073">
    <property type="entry name" value="Nucleotide cyclase"/>
    <property type="match status" value="1"/>
</dbReference>
<evidence type="ECO:0000259" key="3">
    <source>
        <dbReference type="PROSITE" id="PS50887"/>
    </source>
</evidence>
<dbReference type="EMBL" id="FUZI01000004">
    <property type="protein sequence ID" value="SKC32795.1"/>
    <property type="molecule type" value="Genomic_DNA"/>
</dbReference>
<proteinExistence type="predicted"/>
<dbReference type="SMART" id="SM00091">
    <property type="entry name" value="PAS"/>
    <property type="match status" value="1"/>
</dbReference>
<dbReference type="Pfam" id="PF00990">
    <property type="entry name" value="GGDEF"/>
    <property type="match status" value="1"/>
</dbReference>
<reference evidence="4 5" key="1">
    <citation type="submission" date="2017-02" db="EMBL/GenBank/DDBJ databases">
        <authorList>
            <person name="Peterson S.W."/>
        </authorList>
    </citation>
    <scope>NUCLEOTIDE SEQUENCE [LARGE SCALE GENOMIC DNA]</scope>
    <source>
        <strain evidence="5">type strain: NCCB 100098</strain>
    </source>
</reference>
<feature type="domain" description="PAS" evidence="2">
    <location>
        <begin position="142"/>
        <end position="212"/>
    </location>
</feature>
<sequence>MLTFKRFSSNYSIYIKIALQLLLFLASIYIIFQALIKIGFFDKDTLNVIHNHHVKLNILLICTLFFVFFYILNRINKWFIKPLHQLKNTTNNQYSIYNNENIHESDIFKCYQVMIRNATEKDTNIDLEISTLTKEKQTDIHQQQLTSSIFNNSQDVIIFLDSNGIITRVNPIFCRLIGLNYENIIHQPLINFIHTPAYEKIKASLSHGLNNSHQWQGEFNIQHMVSKKNIPLYVKVNKLIDIKNNHIQYSIIATDLTTIKEIDRLVYINHHDPLTELPNRIALTNRLNDELKNQLTTHHIFAVLFIDLDSFKIINDNYGHQIGDKVLKITANKLRNAVKKSDMVARLSGDEFIAIINPATKHTDVIKTCKRILKILQQPIIINQHHLAINASIGCYYVHPNMQQTIDDILFQADIAMYQAKMAGKGCLVECNSF</sequence>
<organism evidence="4 5">
    <name type="scientific">Photobacterium piscicola</name>
    <dbReference type="NCBI Taxonomy" id="1378299"/>
    <lineage>
        <taxon>Bacteria</taxon>
        <taxon>Pseudomonadati</taxon>
        <taxon>Pseudomonadota</taxon>
        <taxon>Gammaproteobacteria</taxon>
        <taxon>Vibrionales</taxon>
        <taxon>Vibrionaceae</taxon>
        <taxon>Photobacterium</taxon>
    </lineage>
</organism>
<evidence type="ECO:0000313" key="5">
    <source>
        <dbReference type="Proteomes" id="UP000189966"/>
    </source>
</evidence>
<dbReference type="Proteomes" id="UP000189966">
    <property type="component" value="Unassembled WGS sequence"/>
</dbReference>
<dbReference type="GO" id="GO:0006355">
    <property type="term" value="P:regulation of DNA-templated transcription"/>
    <property type="evidence" value="ECO:0007669"/>
    <property type="project" value="InterPro"/>
</dbReference>
<dbReference type="Pfam" id="PF00989">
    <property type="entry name" value="PAS"/>
    <property type="match status" value="1"/>
</dbReference>
<keyword evidence="4" id="KW-0808">Transferase</keyword>
<dbReference type="PROSITE" id="PS50112">
    <property type="entry name" value="PAS"/>
    <property type="match status" value="1"/>
</dbReference>
<dbReference type="InterPro" id="IPR052163">
    <property type="entry name" value="DGC-Regulatory_Protein"/>
</dbReference>
<keyword evidence="1" id="KW-0472">Membrane</keyword>
<feature type="domain" description="GGDEF" evidence="3">
    <location>
        <begin position="299"/>
        <end position="433"/>
    </location>
</feature>
<dbReference type="RefSeq" id="WP_080157794.1">
    <property type="nucleotide sequence ID" value="NZ_FUZI01000004.1"/>
</dbReference>
<dbReference type="PROSITE" id="PS50887">
    <property type="entry name" value="GGDEF"/>
    <property type="match status" value="1"/>
</dbReference>
<dbReference type="EC" id="2.7.7.65" evidence="4"/>
<feature type="transmembrane region" description="Helical" evidence="1">
    <location>
        <begin position="21"/>
        <end position="41"/>
    </location>
</feature>
<dbReference type="SUPFAM" id="SSF55785">
    <property type="entry name" value="PYP-like sensor domain (PAS domain)"/>
    <property type="match status" value="1"/>
</dbReference>
<dbReference type="GO" id="GO:0052621">
    <property type="term" value="F:diguanylate cyclase activity"/>
    <property type="evidence" value="ECO:0007669"/>
    <property type="project" value="UniProtKB-EC"/>
</dbReference>
<dbReference type="PANTHER" id="PTHR46663:SF2">
    <property type="entry name" value="GGDEF DOMAIN-CONTAINING PROTEIN"/>
    <property type="match status" value="1"/>
</dbReference>
<dbReference type="InterPro" id="IPR043128">
    <property type="entry name" value="Rev_trsase/Diguanyl_cyclase"/>
</dbReference>
<dbReference type="CDD" id="cd00130">
    <property type="entry name" value="PAS"/>
    <property type="match status" value="1"/>
</dbReference>
<dbReference type="InterPro" id="IPR029787">
    <property type="entry name" value="Nucleotide_cyclase"/>
</dbReference>
<evidence type="ECO:0000259" key="2">
    <source>
        <dbReference type="PROSITE" id="PS50112"/>
    </source>
</evidence>
<dbReference type="AlphaFoldDB" id="A0A1T5I1J5"/>
<feature type="transmembrane region" description="Helical" evidence="1">
    <location>
        <begin position="53"/>
        <end position="72"/>
    </location>
</feature>
<keyword evidence="1" id="KW-0812">Transmembrane</keyword>